<dbReference type="AlphaFoldDB" id="A0A222VUZ3"/>
<dbReference type="NCBIfam" id="NF038402">
    <property type="entry name" value="TroA_like"/>
    <property type="match status" value="1"/>
</dbReference>
<dbReference type="RefSeq" id="WP_091807354.1">
    <property type="nucleotide sequence ID" value="NZ_CP016353.1"/>
</dbReference>
<organism evidence="3 4">
    <name type="scientific">Prauserella marina</name>
    <dbReference type="NCBI Taxonomy" id="530584"/>
    <lineage>
        <taxon>Bacteria</taxon>
        <taxon>Bacillati</taxon>
        <taxon>Actinomycetota</taxon>
        <taxon>Actinomycetes</taxon>
        <taxon>Pseudonocardiales</taxon>
        <taxon>Pseudonocardiaceae</taxon>
        <taxon>Prauserella</taxon>
    </lineage>
</organism>
<dbReference type="OrthoDB" id="6495095at2"/>
<dbReference type="PROSITE" id="PS51257">
    <property type="entry name" value="PROKAR_LIPOPROTEIN"/>
    <property type="match status" value="1"/>
</dbReference>
<dbReference type="EMBL" id="FMZE01000007">
    <property type="protein sequence ID" value="SDD34490.1"/>
    <property type="molecule type" value="Genomic_DNA"/>
</dbReference>
<dbReference type="InterPro" id="IPR054828">
    <property type="entry name" value="Vit_B12_bind_prot"/>
</dbReference>
<gene>
    <name evidence="3" type="ORF">SAMN05421630_107384</name>
</gene>
<dbReference type="Pfam" id="PF01497">
    <property type="entry name" value="Peripla_BP_2"/>
    <property type="match status" value="1"/>
</dbReference>
<keyword evidence="2" id="KW-0732">Signal</keyword>
<dbReference type="PANTHER" id="PTHR30535:SF34">
    <property type="entry name" value="MOLYBDATE-BINDING PROTEIN MOLA"/>
    <property type="match status" value="1"/>
</dbReference>
<evidence type="ECO:0000256" key="2">
    <source>
        <dbReference type="ARBA" id="ARBA00022729"/>
    </source>
</evidence>
<dbReference type="InterPro" id="IPR050902">
    <property type="entry name" value="ABC_Transporter_SBP"/>
</dbReference>
<sequence>MSRLRIPLLLLPLFAVLALTGCADREPEGETASSAQGQFPVELHPEGGKAVTIEQRPERIVSLSPSTTETLFAVGAGDQVVAVDSFSNYPEDAPTTSLSGINADPQAIASHNPDLVIVESDLDDKLGDALAKTGTQTLVLSAPSTLEQAYEQFRLVGKATGHADEGADLATRTKEEIDKLAADAPETSGSLTYYHELDPTFYSVTSATFIGQIYDLFGLTNIADQDDPNALGGYPQLSAAHVVQSNPDLIFLADTNCCGQNADTVAARPGWDTITAVKENRVHAMDDDIASRWSPRIVDLVRTVSDAVAAAGR</sequence>
<keyword evidence="4" id="KW-1185">Reference proteome</keyword>
<dbReference type="InterPro" id="IPR002491">
    <property type="entry name" value="ABC_transptr_periplasmic_BD"/>
</dbReference>
<dbReference type="SUPFAM" id="SSF53807">
    <property type="entry name" value="Helical backbone' metal receptor"/>
    <property type="match status" value="1"/>
</dbReference>
<dbReference type="KEGG" id="pmad:BAY61_23905"/>
<proteinExistence type="inferred from homology"/>
<accession>A0A222VUZ3</accession>
<evidence type="ECO:0000313" key="4">
    <source>
        <dbReference type="Proteomes" id="UP000199494"/>
    </source>
</evidence>
<dbReference type="PROSITE" id="PS50983">
    <property type="entry name" value="FE_B12_PBP"/>
    <property type="match status" value="1"/>
</dbReference>
<dbReference type="Gene3D" id="3.40.50.1980">
    <property type="entry name" value="Nitrogenase molybdenum iron protein domain"/>
    <property type="match status" value="2"/>
</dbReference>
<comment type="similarity">
    <text evidence="1">Belongs to the bacterial solute-binding protein 8 family.</text>
</comment>
<dbReference type="Proteomes" id="UP000199494">
    <property type="component" value="Unassembled WGS sequence"/>
</dbReference>
<dbReference type="PANTHER" id="PTHR30535">
    <property type="entry name" value="VITAMIN B12-BINDING PROTEIN"/>
    <property type="match status" value="1"/>
</dbReference>
<name>A0A222VUZ3_9PSEU</name>
<dbReference type="GO" id="GO:0071281">
    <property type="term" value="P:cellular response to iron ion"/>
    <property type="evidence" value="ECO:0007669"/>
    <property type="project" value="TreeGrafter"/>
</dbReference>
<dbReference type="CDD" id="cd01143">
    <property type="entry name" value="YvrC"/>
    <property type="match status" value="1"/>
</dbReference>
<evidence type="ECO:0000313" key="3">
    <source>
        <dbReference type="EMBL" id="SDD34490.1"/>
    </source>
</evidence>
<reference evidence="3 4" key="1">
    <citation type="submission" date="2016-10" db="EMBL/GenBank/DDBJ databases">
        <authorList>
            <person name="de Groot N.N."/>
        </authorList>
    </citation>
    <scope>NUCLEOTIDE SEQUENCE [LARGE SCALE GENOMIC DNA]</scope>
    <source>
        <strain evidence="3 4">CGMCC 4.5506</strain>
    </source>
</reference>
<evidence type="ECO:0000256" key="1">
    <source>
        <dbReference type="ARBA" id="ARBA00008814"/>
    </source>
</evidence>
<dbReference type="STRING" id="530584.SAMN05421630_107384"/>
<protein>
    <submittedName>
        <fullName evidence="3">Iron complex transport system substrate-binding protein</fullName>
    </submittedName>
</protein>